<organism evidence="1 2">
    <name type="scientific">Cryptosporangium japonicum</name>
    <dbReference type="NCBI Taxonomy" id="80872"/>
    <lineage>
        <taxon>Bacteria</taxon>
        <taxon>Bacillati</taxon>
        <taxon>Actinomycetota</taxon>
        <taxon>Actinomycetes</taxon>
        <taxon>Cryptosporangiales</taxon>
        <taxon>Cryptosporangiaceae</taxon>
        <taxon>Cryptosporangium</taxon>
    </lineage>
</organism>
<dbReference type="Proteomes" id="UP001500967">
    <property type="component" value="Unassembled WGS sequence"/>
</dbReference>
<dbReference type="EMBL" id="BAAAGX010000020">
    <property type="protein sequence ID" value="GAA0261639.1"/>
    <property type="molecule type" value="Genomic_DNA"/>
</dbReference>
<keyword evidence="2" id="KW-1185">Reference proteome</keyword>
<reference evidence="2" key="1">
    <citation type="journal article" date="2019" name="Int. J. Syst. Evol. Microbiol.">
        <title>The Global Catalogue of Microorganisms (GCM) 10K type strain sequencing project: providing services to taxonomists for standard genome sequencing and annotation.</title>
        <authorList>
            <consortium name="The Broad Institute Genomics Platform"/>
            <consortium name="The Broad Institute Genome Sequencing Center for Infectious Disease"/>
            <person name="Wu L."/>
            <person name="Ma J."/>
        </authorList>
    </citation>
    <scope>NUCLEOTIDE SEQUENCE [LARGE SCALE GENOMIC DNA]</scope>
    <source>
        <strain evidence="2">JCM 10425</strain>
    </source>
</reference>
<proteinExistence type="predicted"/>
<evidence type="ECO:0000313" key="1">
    <source>
        <dbReference type="EMBL" id="GAA0261639.1"/>
    </source>
</evidence>
<comment type="caution">
    <text evidence="1">The sequence shown here is derived from an EMBL/GenBank/DDBJ whole genome shotgun (WGS) entry which is preliminary data.</text>
</comment>
<protein>
    <submittedName>
        <fullName evidence="1">Uncharacterized protein</fullName>
    </submittedName>
</protein>
<sequence>MVHVRTSLSAWTYSTHCKPYERQAATCIRFKAIHPVESVTFAPFGLVRTRVRSPGPAGEPSIGR</sequence>
<name>A0ABP3EHE3_9ACTN</name>
<accession>A0ABP3EHE3</accession>
<gene>
    <name evidence="1" type="ORF">GCM10009539_54100</name>
</gene>
<evidence type="ECO:0000313" key="2">
    <source>
        <dbReference type="Proteomes" id="UP001500967"/>
    </source>
</evidence>